<feature type="non-terminal residue" evidence="5">
    <location>
        <position position="218"/>
    </location>
</feature>
<dbReference type="GO" id="GO:0003712">
    <property type="term" value="F:transcription coregulator activity"/>
    <property type="evidence" value="ECO:0007669"/>
    <property type="project" value="TreeGrafter"/>
</dbReference>
<dbReference type="STRING" id="933084.A0A067P4N1"/>
<dbReference type="InParanoid" id="A0A067P4N1"/>
<proteinExistence type="predicted"/>
<keyword evidence="3" id="KW-0539">Nucleus</keyword>
<accession>A0A067P4N1</accession>
<keyword evidence="6" id="KW-1185">Reference proteome</keyword>
<reference evidence="6" key="1">
    <citation type="journal article" date="2014" name="Proc. Natl. Acad. Sci. U.S.A.">
        <title>Extensive sampling of basidiomycete genomes demonstrates inadequacy of the white-rot/brown-rot paradigm for wood decay fungi.</title>
        <authorList>
            <person name="Riley R."/>
            <person name="Salamov A.A."/>
            <person name="Brown D.W."/>
            <person name="Nagy L.G."/>
            <person name="Floudas D."/>
            <person name="Held B.W."/>
            <person name="Levasseur A."/>
            <person name="Lombard V."/>
            <person name="Morin E."/>
            <person name="Otillar R."/>
            <person name="Lindquist E.A."/>
            <person name="Sun H."/>
            <person name="LaButti K.M."/>
            <person name="Schmutz J."/>
            <person name="Jabbour D."/>
            <person name="Luo H."/>
            <person name="Baker S.E."/>
            <person name="Pisabarro A.G."/>
            <person name="Walton J.D."/>
            <person name="Blanchette R.A."/>
            <person name="Henrissat B."/>
            <person name="Martin F."/>
            <person name="Cullen D."/>
            <person name="Hibbett D.S."/>
            <person name="Grigoriev I.V."/>
        </authorList>
    </citation>
    <scope>NUCLEOTIDE SEQUENCE [LARGE SCALE GENOMIC DNA]</scope>
    <source>
        <strain evidence="6">MUCL 33604</strain>
    </source>
</reference>
<evidence type="ECO:0000256" key="1">
    <source>
        <dbReference type="ARBA" id="ARBA00004123"/>
    </source>
</evidence>
<dbReference type="PROSITE" id="PS51184">
    <property type="entry name" value="JMJC"/>
    <property type="match status" value="1"/>
</dbReference>
<protein>
    <recommendedName>
        <fullName evidence="4">JmjC domain-containing protein</fullName>
    </recommendedName>
</protein>
<dbReference type="GO" id="GO:0000785">
    <property type="term" value="C:chromatin"/>
    <property type="evidence" value="ECO:0007669"/>
    <property type="project" value="TreeGrafter"/>
</dbReference>
<gene>
    <name evidence="5" type="ORF">JAAARDRAFT_89483</name>
</gene>
<evidence type="ECO:0000313" key="6">
    <source>
        <dbReference type="Proteomes" id="UP000027265"/>
    </source>
</evidence>
<dbReference type="InterPro" id="IPR045109">
    <property type="entry name" value="LSDs-like"/>
</dbReference>
<dbReference type="GO" id="GO:0032454">
    <property type="term" value="F:histone H3K9 demethylase activity"/>
    <property type="evidence" value="ECO:0007669"/>
    <property type="project" value="InterPro"/>
</dbReference>
<name>A0A067P4N1_9AGAM</name>
<dbReference type="GO" id="GO:0006357">
    <property type="term" value="P:regulation of transcription by RNA polymerase II"/>
    <property type="evidence" value="ECO:0007669"/>
    <property type="project" value="TreeGrafter"/>
</dbReference>
<evidence type="ECO:0000256" key="3">
    <source>
        <dbReference type="ARBA" id="ARBA00023242"/>
    </source>
</evidence>
<dbReference type="PANTHER" id="PTHR12549">
    <property type="entry name" value="JMJC DOMAIN-CONTAINING HISTONE DEMETHYLATION PROTEIN"/>
    <property type="match status" value="1"/>
</dbReference>
<dbReference type="AlphaFoldDB" id="A0A067P4N1"/>
<feature type="non-terminal residue" evidence="5">
    <location>
        <position position="1"/>
    </location>
</feature>
<evidence type="ECO:0000313" key="5">
    <source>
        <dbReference type="EMBL" id="KDQ49873.1"/>
    </source>
</evidence>
<dbReference type="EMBL" id="KL197771">
    <property type="protein sequence ID" value="KDQ49873.1"/>
    <property type="molecule type" value="Genomic_DNA"/>
</dbReference>
<evidence type="ECO:0000256" key="2">
    <source>
        <dbReference type="ARBA" id="ARBA00022723"/>
    </source>
</evidence>
<dbReference type="Proteomes" id="UP000027265">
    <property type="component" value="Unassembled WGS sequence"/>
</dbReference>
<dbReference type="OrthoDB" id="1667110at2759"/>
<dbReference type="Gene3D" id="2.60.120.650">
    <property type="entry name" value="Cupin"/>
    <property type="match status" value="1"/>
</dbReference>
<dbReference type="HOGENOM" id="CLU_067901_1_0_1"/>
<dbReference type="PANTHER" id="PTHR12549:SF38">
    <property type="entry name" value="JMJC DOMAIN-CONTAINING HISTONE DEMETHYLASE 2, ISOFORM A"/>
    <property type="match status" value="1"/>
</dbReference>
<organism evidence="5 6">
    <name type="scientific">Jaapia argillacea MUCL 33604</name>
    <dbReference type="NCBI Taxonomy" id="933084"/>
    <lineage>
        <taxon>Eukaryota</taxon>
        <taxon>Fungi</taxon>
        <taxon>Dikarya</taxon>
        <taxon>Basidiomycota</taxon>
        <taxon>Agaricomycotina</taxon>
        <taxon>Agaricomycetes</taxon>
        <taxon>Agaricomycetidae</taxon>
        <taxon>Jaapiales</taxon>
        <taxon>Jaapiaceae</taxon>
        <taxon>Jaapia</taxon>
    </lineage>
</organism>
<evidence type="ECO:0000259" key="4">
    <source>
        <dbReference type="PROSITE" id="PS51184"/>
    </source>
</evidence>
<keyword evidence="2" id="KW-0479">Metal-binding</keyword>
<dbReference type="GO" id="GO:0031490">
    <property type="term" value="F:chromatin DNA binding"/>
    <property type="evidence" value="ECO:0007669"/>
    <property type="project" value="TreeGrafter"/>
</dbReference>
<feature type="domain" description="JmjC" evidence="4">
    <location>
        <begin position="119"/>
        <end position="218"/>
    </location>
</feature>
<dbReference type="SUPFAM" id="SSF51197">
    <property type="entry name" value="Clavaminate synthase-like"/>
    <property type="match status" value="1"/>
</dbReference>
<sequence length="218" mass="24274">FQDLWASGTPLIVTGLDRQFQLPWSPQYFIDHFGSQVCEIVDCGTDETQRSTVKEFFLGFSKDPDSVVDCMKLKVLHKLSEPTLSDTSQDWPPSATFQTTFPSLHEDFIRAVPFADYTRPDGCHNLAAHFPLNALRSDLGPKMYNAYADKTRQGTTVLHLDAADAINILLYATPFANGLPGGALWHIFAARDTPALRCYLRESTGHEDVGDPIHSQSL</sequence>
<dbReference type="GO" id="GO:0000118">
    <property type="term" value="C:histone deacetylase complex"/>
    <property type="evidence" value="ECO:0007669"/>
    <property type="project" value="TreeGrafter"/>
</dbReference>
<dbReference type="InterPro" id="IPR003347">
    <property type="entry name" value="JmjC_dom"/>
</dbReference>
<dbReference type="GO" id="GO:0046872">
    <property type="term" value="F:metal ion binding"/>
    <property type="evidence" value="ECO:0007669"/>
    <property type="project" value="UniProtKB-KW"/>
</dbReference>
<comment type="subcellular location">
    <subcellularLocation>
        <location evidence="1">Nucleus</location>
    </subcellularLocation>
</comment>